<dbReference type="Pfam" id="PF00662">
    <property type="entry name" value="Proton_antipo_N"/>
    <property type="match status" value="1"/>
</dbReference>
<evidence type="ECO:0000256" key="1">
    <source>
        <dbReference type="ARBA" id="ARBA00004448"/>
    </source>
</evidence>
<evidence type="ECO:0000256" key="8">
    <source>
        <dbReference type="ARBA" id="ARBA00022967"/>
    </source>
</evidence>
<keyword evidence="10 16" id="KW-1133">Transmembrane helix</keyword>
<evidence type="ECO:0000256" key="10">
    <source>
        <dbReference type="ARBA" id="ARBA00022989"/>
    </source>
</evidence>
<dbReference type="PRINTS" id="PR01434">
    <property type="entry name" value="NADHDHGNASE5"/>
</dbReference>
<dbReference type="GO" id="GO:0015990">
    <property type="term" value="P:electron transport coupled proton transport"/>
    <property type="evidence" value="ECO:0007669"/>
    <property type="project" value="TreeGrafter"/>
</dbReference>
<keyword evidence="4 16" id="KW-0813">Transport</keyword>
<feature type="transmembrane region" description="Helical" evidence="16">
    <location>
        <begin position="194"/>
        <end position="221"/>
    </location>
</feature>
<dbReference type="PANTHER" id="PTHR42829">
    <property type="entry name" value="NADH-UBIQUINONE OXIDOREDUCTASE CHAIN 5"/>
    <property type="match status" value="1"/>
</dbReference>
<feature type="transmembrane region" description="Helical" evidence="16">
    <location>
        <begin position="324"/>
        <end position="346"/>
    </location>
</feature>
<keyword evidence="8" id="KW-1278">Translocase</keyword>
<dbReference type="PANTHER" id="PTHR42829:SF2">
    <property type="entry name" value="NADH-UBIQUINONE OXIDOREDUCTASE CHAIN 5"/>
    <property type="match status" value="1"/>
</dbReference>
<dbReference type="InterPro" id="IPR003945">
    <property type="entry name" value="NU5C-like"/>
</dbReference>
<dbReference type="Pfam" id="PF06455">
    <property type="entry name" value="NADH5_C"/>
    <property type="match status" value="1"/>
</dbReference>
<evidence type="ECO:0000256" key="9">
    <source>
        <dbReference type="ARBA" id="ARBA00022982"/>
    </source>
</evidence>
<evidence type="ECO:0000259" key="17">
    <source>
        <dbReference type="Pfam" id="PF00361"/>
    </source>
</evidence>
<comment type="similarity">
    <text evidence="16">Belongs to the complex I subunit 5 family.</text>
</comment>
<feature type="transmembrane region" description="Helical" evidence="16">
    <location>
        <begin position="105"/>
        <end position="123"/>
    </location>
</feature>
<dbReference type="GO" id="GO:0008137">
    <property type="term" value="F:NADH dehydrogenase (ubiquinone) activity"/>
    <property type="evidence" value="ECO:0007669"/>
    <property type="project" value="UniProtKB-EC"/>
</dbReference>
<feature type="transmembrane region" description="Helical" evidence="16">
    <location>
        <begin position="444"/>
        <end position="462"/>
    </location>
</feature>
<dbReference type="GO" id="GO:0042773">
    <property type="term" value="P:ATP synthesis coupled electron transport"/>
    <property type="evidence" value="ECO:0007669"/>
    <property type="project" value="InterPro"/>
</dbReference>
<feature type="transmembrane region" description="Helical" evidence="16">
    <location>
        <begin position="366"/>
        <end position="392"/>
    </location>
</feature>
<protein>
    <recommendedName>
        <fullName evidence="3 16">NADH-ubiquinone oxidoreductase chain 5</fullName>
        <ecNumber evidence="2 16">7.1.1.2</ecNumber>
    </recommendedName>
</protein>
<accession>B1B1W2</accession>
<dbReference type="InterPro" id="IPR010934">
    <property type="entry name" value="NADH_DH_su5_C"/>
</dbReference>
<dbReference type="InterPro" id="IPR001516">
    <property type="entry name" value="Proton_antipo_N"/>
</dbReference>
<sequence>MVIFWYKILYFFSFVMFTFFLWVSDFYIFEFSLLELNSMSVSFPLVIDKISLSFSSIMLFISGSVVYFANYYMMGEKYMNRFIVLILLFILSMNFLIFVPNLITLLLGWDGLGIVSFLLVIYYQNSKSLSAGLITILSNRIGDSLLIISIGYMTMVNNWNIFYLESMSGFMIVVLWCIVIAAMTKSAQIPFSAWLPAAMAAPTPVSALVHSSTLVTAGVYMLIRFFDQLGETLMWYILHIGVLTTLMAGMSAIFESDLKKVIALSTLSQLGVMMFSIGLGMKELCIFHLFTHALFKALLFMCAGSMIHSHHHSQDIRKVGMMWYYMPISSCSLNIANLSLCGFPFLSGFYSKDLILESMLENKITILTLILMVLGTLLTTLYSVRLTFFSLIKINNFMPLSSSLEENSNNINPIQMMTLVSIISGPSLYWMMNYEVNEPWLGTVEKFLPFALFLFGVLLMYISQQNFFLKKMKVTYMSSSMWFIAPLSSQPLVKSFFYFSENNIKLIDQGWNEIIGGQGIFKMSNFIFTNFTKIQYNKINIFVVLFFLNIIMMMLFM</sequence>
<feature type="transmembrane region" description="Helical" evidence="16">
    <location>
        <begin position="9"/>
        <end position="29"/>
    </location>
</feature>
<evidence type="ECO:0000256" key="6">
    <source>
        <dbReference type="ARBA" id="ARBA00022692"/>
    </source>
</evidence>
<feature type="transmembrane region" description="Helical" evidence="16">
    <location>
        <begin position="130"/>
        <end position="155"/>
    </location>
</feature>
<evidence type="ECO:0000313" key="20">
    <source>
        <dbReference type="EMBL" id="BAG12577.1"/>
    </source>
</evidence>
<evidence type="ECO:0000256" key="3">
    <source>
        <dbReference type="ARBA" id="ARBA00021096"/>
    </source>
</evidence>
<evidence type="ECO:0000256" key="16">
    <source>
        <dbReference type="RuleBase" id="RU003404"/>
    </source>
</evidence>
<evidence type="ECO:0000256" key="15">
    <source>
        <dbReference type="ARBA" id="ARBA00049551"/>
    </source>
</evidence>
<gene>
    <name evidence="20" type="primary">nad5</name>
</gene>
<dbReference type="GO" id="GO:0005743">
    <property type="term" value="C:mitochondrial inner membrane"/>
    <property type="evidence" value="ECO:0007669"/>
    <property type="project" value="UniProtKB-SubCell"/>
</dbReference>
<evidence type="ECO:0000256" key="5">
    <source>
        <dbReference type="ARBA" id="ARBA00022660"/>
    </source>
</evidence>
<dbReference type="Pfam" id="PF00361">
    <property type="entry name" value="Proton_antipo_M"/>
    <property type="match status" value="1"/>
</dbReference>
<keyword evidence="6 16" id="KW-0812">Transmembrane</keyword>
<keyword evidence="12 16" id="KW-0830">Ubiquinone</keyword>
<feature type="transmembrane region" description="Helical" evidence="16">
    <location>
        <begin position="233"/>
        <end position="254"/>
    </location>
</feature>
<feature type="domain" description="NADH dehydrogenase subunit 5 C-terminal" evidence="19">
    <location>
        <begin position="382"/>
        <end position="557"/>
    </location>
</feature>
<feature type="transmembrane region" description="Helical" evidence="16">
    <location>
        <begin position="49"/>
        <end position="70"/>
    </location>
</feature>
<keyword evidence="14 16" id="KW-0472">Membrane</keyword>
<dbReference type="InterPro" id="IPR001750">
    <property type="entry name" value="ND/Mrp_TM"/>
</dbReference>
<comment type="subcellular location">
    <subcellularLocation>
        <location evidence="1">Mitochondrion inner membrane</location>
        <topology evidence="1">Multi-pass membrane protein</topology>
    </subcellularLocation>
</comment>
<feature type="transmembrane region" description="Helical" evidence="16">
    <location>
        <begin position="82"/>
        <end position="99"/>
    </location>
</feature>
<evidence type="ECO:0000256" key="12">
    <source>
        <dbReference type="ARBA" id="ARBA00023075"/>
    </source>
</evidence>
<comment type="catalytic activity">
    <reaction evidence="15 16">
        <text>a ubiquinone + NADH + 5 H(+)(in) = a ubiquinol + NAD(+) + 4 H(+)(out)</text>
        <dbReference type="Rhea" id="RHEA:29091"/>
        <dbReference type="Rhea" id="RHEA-COMP:9565"/>
        <dbReference type="Rhea" id="RHEA-COMP:9566"/>
        <dbReference type="ChEBI" id="CHEBI:15378"/>
        <dbReference type="ChEBI" id="CHEBI:16389"/>
        <dbReference type="ChEBI" id="CHEBI:17976"/>
        <dbReference type="ChEBI" id="CHEBI:57540"/>
        <dbReference type="ChEBI" id="CHEBI:57945"/>
        <dbReference type="EC" id="7.1.1.2"/>
    </reaction>
</comment>
<evidence type="ECO:0000256" key="14">
    <source>
        <dbReference type="ARBA" id="ARBA00023136"/>
    </source>
</evidence>
<evidence type="ECO:0000256" key="2">
    <source>
        <dbReference type="ARBA" id="ARBA00012944"/>
    </source>
</evidence>
<proteinExistence type="inferred from homology"/>
<keyword evidence="13 16" id="KW-0496">Mitochondrion</keyword>
<comment type="function">
    <text evidence="16">Core subunit of the mitochondrial membrane respiratory chain NADH dehydrogenase (Complex I) which catalyzes electron transfer from NADH through the respiratory chain, using ubiquinone as an electron acceptor. Essential for the catalytic activity and assembly of complex I.</text>
</comment>
<feature type="transmembrane region" description="Helical" evidence="16">
    <location>
        <begin position="286"/>
        <end position="303"/>
    </location>
</feature>
<name>B1B1W2_LOXAA</name>
<keyword evidence="7" id="KW-0999">Mitochondrion inner membrane</keyword>
<feature type="transmembrane region" description="Helical" evidence="16">
    <location>
        <begin position="539"/>
        <end position="556"/>
    </location>
</feature>
<evidence type="ECO:0000256" key="11">
    <source>
        <dbReference type="ARBA" id="ARBA00023027"/>
    </source>
</evidence>
<keyword evidence="9" id="KW-0249">Electron transport</keyword>
<feature type="transmembrane region" description="Helical" evidence="16">
    <location>
        <begin position="413"/>
        <end position="432"/>
    </location>
</feature>
<feature type="transmembrane region" description="Helical" evidence="16">
    <location>
        <begin position="161"/>
        <end position="182"/>
    </location>
</feature>
<dbReference type="EC" id="7.1.1.2" evidence="2 16"/>
<organism evidence="20">
    <name type="scientific">Loxocorone allax</name>
    <name type="common">Goblet worm</name>
    <name type="synonym">Loxosomella allax</name>
    <dbReference type="NCBI Taxonomy" id="393181"/>
    <lineage>
        <taxon>Eukaryota</taxon>
        <taxon>Metazoa</taxon>
        <taxon>Spiralia</taxon>
        <taxon>Lophotrochozoa</taxon>
        <taxon>Entoprocta</taxon>
        <taxon>Loxosomatidae</taxon>
        <taxon>Loxocorone</taxon>
    </lineage>
</organism>
<reference evidence="20" key="1">
    <citation type="journal article" date="2008" name="Mol. Phylogenet. Evol.">
        <title>Complete nucleotide sequences of mitochondrial genomes of two solitary entoprocts, Loxocorone allax and Loxosomella aloxiata: Implications for lophotrochozoan phylogeny.</title>
        <authorList>
            <person name="Yokobori S."/>
            <person name="Iseto T."/>
            <person name="Asakawa S."/>
            <person name="Sasaki T."/>
            <person name="Shimizu N."/>
            <person name="Yamagishi A."/>
            <person name="Oshima T."/>
            <person name="Hirose E."/>
        </authorList>
    </citation>
    <scope>NUCLEOTIDE SEQUENCE</scope>
</reference>
<geneLocation type="mitochondrion" evidence="20"/>
<evidence type="ECO:0000256" key="4">
    <source>
        <dbReference type="ARBA" id="ARBA00022448"/>
    </source>
</evidence>
<dbReference type="GO" id="GO:0003954">
    <property type="term" value="F:NADH dehydrogenase activity"/>
    <property type="evidence" value="ECO:0007669"/>
    <property type="project" value="TreeGrafter"/>
</dbReference>
<feature type="domain" description="NADH:quinone oxidoreductase/Mrp antiporter transmembrane" evidence="17">
    <location>
        <begin position="101"/>
        <end position="378"/>
    </location>
</feature>
<evidence type="ECO:0000256" key="7">
    <source>
        <dbReference type="ARBA" id="ARBA00022792"/>
    </source>
</evidence>
<dbReference type="AlphaFoldDB" id="B1B1W2"/>
<evidence type="ECO:0000259" key="19">
    <source>
        <dbReference type="Pfam" id="PF06455"/>
    </source>
</evidence>
<keyword evidence="5" id="KW-0679">Respiratory chain</keyword>
<evidence type="ECO:0000256" key="13">
    <source>
        <dbReference type="ARBA" id="ARBA00023128"/>
    </source>
</evidence>
<feature type="domain" description="NADH-Ubiquinone oxidoreductase (complex I) chain 5 N-terminal" evidence="18">
    <location>
        <begin position="35"/>
        <end position="82"/>
    </location>
</feature>
<keyword evidence="11 16" id="KW-0520">NAD</keyword>
<evidence type="ECO:0000259" key="18">
    <source>
        <dbReference type="Pfam" id="PF00662"/>
    </source>
</evidence>
<dbReference type="EMBL" id="AB264799">
    <property type="protein sequence ID" value="BAG12577.1"/>
    <property type="molecule type" value="Genomic_DNA"/>
</dbReference>
<feature type="transmembrane region" description="Helical" evidence="16">
    <location>
        <begin position="261"/>
        <end position="280"/>
    </location>
</feature>